<dbReference type="OrthoDB" id="9836210at2759"/>
<name>A0A6P3W5L1_CLUHA</name>
<dbReference type="AlphaFoldDB" id="A0A6P3W5L1"/>
<evidence type="ECO:0000256" key="5">
    <source>
        <dbReference type="ARBA" id="ARBA00023136"/>
    </source>
</evidence>
<comment type="similarity">
    <text evidence="2">Belongs to the PRPH2/ROM1 family.</text>
</comment>
<evidence type="ECO:0000256" key="3">
    <source>
        <dbReference type="ARBA" id="ARBA00022692"/>
    </source>
</evidence>
<proteinExistence type="inferred from homology"/>
<dbReference type="InterPro" id="IPR018499">
    <property type="entry name" value="Tetraspanin/Peripherin"/>
</dbReference>
<evidence type="ECO:0000256" key="1">
    <source>
        <dbReference type="ARBA" id="ARBA00004141"/>
    </source>
</evidence>
<feature type="transmembrane region" description="Helical" evidence="6">
    <location>
        <begin position="20"/>
        <end position="43"/>
    </location>
</feature>
<keyword evidence="5 6" id="KW-0472">Membrane</keyword>
<protein>
    <submittedName>
        <fullName evidence="8">Rod outer segment membrane protein 1a</fullName>
    </submittedName>
</protein>
<dbReference type="PROSITE" id="PS00930">
    <property type="entry name" value="RDS_ROM1"/>
    <property type="match status" value="1"/>
</dbReference>
<dbReference type="Proteomes" id="UP000515152">
    <property type="component" value="Chromosome 8"/>
</dbReference>
<evidence type="ECO:0000256" key="6">
    <source>
        <dbReference type="SAM" id="Phobius"/>
    </source>
</evidence>
<dbReference type="KEGG" id="char:105906595"/>
<dbReference type="SUPFAM" id="SSF48652">
    <property type="entry name" value="Tetraspanin"/>
    <property type="match status" value="1"/>
</dbReference>
<feature type="transmembrane region" description="Helical" evidence="6">
    <location>
        <begin position="255"/>
        <end position="275"/>
    </location>
</feature>
<gene>
    <name evidence="8" type="primary">rom1a</name>
</gene>
<keyword evidence="7" id="KW-1185">Reference proteome</keyword>
<dbReference type="PANTHER" id="PTHR19282">
    <property type="entry name" value="TETRASPANIN"/>
    <property type="match status" value="1"/>
</dbReference>
<sequence length="342" mass="38839">MVLMKMKFSFQKRVKLAQSLWLLSWMATVAGSITFCLGCFLKIELRKRAEVMGNTDIYIVPHTLMIVGLGGLGINYFAGRICQDALDPSRFPQWKTFLKPYFGASMFVTFLMFMAMLMSFIMKGSLESSLLIGLRKGIRFYKDTDTPGRCFQKQSIDRLQMDFQCCGNDDYRDWFEVQWISNRYLDLSTKDVKDRIKSNVDGRYLLDGVPFSCCNPSSPRPCIQYQLTNDTAHFSYEHQTEELNLYLRGCREALVSYYGGLMNTIGVIVLSVLLVQGSVLASLRYLQTSLEALEGQADAEAESEGYLLEKSVKETVMEWLEPVLKLLQLNQVASEEGDAAPA</sequence>
<feature type="transmembrane region" description="Helical" evidence="6">
    <location>
        <begin position="58"/>
        <end position="79"/>
    </location>
</feature>
<dbReference type="InterPro" id="IPR008952">
    <property type="entry name" value="Tetraspanin_EC2_sf"/>
</dbReference>
<keyword evidence="4 6" id="KW-1133">Transmembrane helix</keyword>
<dbReference type="PANTHER" id="PTHR19282:SF440">
    <property type="entry name" value="PERIPHERIN-2"/>
    <property type="match status" value="1"/>
</dbReference>
<dbReference type="Pfam" id="PF00335">
    <property type="entry name" value="Tetraspanin"/>
    <property type="match status" value="1"/>
</dbReference>
<evidence type="ECO:0000256" key="4">
    <source>
        <dbReference type="ARBA" id="ARBA00022989"/>
    </source>
</evidence>
<accession>A0A6P3W5L1</accession>
<dbReference type="GO" id="GO:0005886">
    <property type="term" value="C:plasma membrane"/>
    <property type="evidence" value="ECO:0007669"/>
    <property type="project" value="TreeGrafter"/>
</dbReference>
<dbReference type="InterPro" id="IPR000830">
    <property type="entry name" value="Peripherin/rom-1"/>
</dbReference>
<comment type="subcellular location">
    <subcellularLocation>
        <location evidence="1">Membrane</location>
        <topology evidence="1">Multi-pass membrane protein</topology>
    </subcellularLocation>
</comment>
<keyword evidence="3 6" id="KW-0812">Transmembrane</keyword>
<dbReference type="GeneID" id="105906595"/>
<evidence type="ECO:0000313" key="8">
    <source>
        <dbReference type="RefSeq" id="XP_012690229.2"/>
    </source>
</evidence>
<dbReference type="GO" id="GO:0007601">
    <property type="term" value="P:visual perception"/>
    <property type="evidence" value="ECO:0007669"/>
    <property type="project" value="InterPro"/>
</dbReference>
<evidence type="ECO:0000256" key="2">
    <source>
        <dbReference type="ARBA" id="ARBA00010674"/>
    </source>
</evidence>
<dbReference type="InterPro" id="IPR042026">
    <property type="entry name" value="Peripherin_LEL"/>
</dbReference>
<dbReference type="Gene3D" id="1.10.1450.10">
    <property type="entry name" value="Tetraspanin"/>
    <property type="match status" value="1"/>
</dbReference>
<reference evidence="8" key="1">
    <citation type="submission" date="2025-08" db="UniProtKB">
        <authorList>
            <consortium name="RefSeq"/>
        </authorList>
    </citation>
    <scope>IDENTIFICATION</scope>
</reference>
<dbReference type="CDD" id="cd03162">
    <property type="entry name" value="peripherin_like_LEL"/>
    <property type="match status" value="1"/>
</dbReference>
<dbReference type="InterPro" id="IPR018498">
    <property type="entry name" value="Peripherin/rom-1_CS"/>
</dbReference>
<dbReference type="RefSeq" id="XP_012690229.2">
    <property type="nucleotide sequence ID" value="XM_012834775.3"/>
</dbReference>
<feature type="transmembrane region" description="Helical" evidence="6">
    <location>
        <begin position="100"/>
        <end position="121"/>
    </location>
</feature>
<dbReference type="FunFam" id="1.10.1450.10:FF:000002">
    <property type="entry name" value="Retinal outer segment membrane protein 1"/>
    <property type="match status" value="1"/>
</dbReference>
<evidence type="ECO:0000313" key="7">
    <source>
        <dbReference type="Proteomes" id="UP000515152"/>
    </source>
</evidence>
<dbReference type="PRINTS" id="PR00218">
    <property type="entry name" value="PERIPHERNRDS"/>
</dbReference>
<organism evidence="7 8">
    <name type="scientific">Clupea harengus</name>
    <name type="common">Atlantic herring</name>
    <dbReference type="NCBI Taxonomy" id="7950"/>
    <lineage>
        <taxon>Eukaryota</taxon>
        <taxon>Metazoa</taxon>
        <taxon>Chordata</taxon>
        <taxon>Craniata</taxon>
        <taxon>Vertebrata</taxon>
        <taxon>Euteleostomi</taxon>
        <taxon>Actinopterygii</taxon>
        <taxon>Neopterygii</taxon>
        <taxon>Teleostei</taxon>
        <taxon>Clupei</taxon>
        <taxon>Clupeiformes</taxon>
        <taxon>Clupeoidei</taxon>
        <taxon>Clupeidae</taxon>
        <taxon>Clupea</taxon>
    </lineage>
</organism>
<dbReference type="CTD" id="393767"/>